<organism evidence="2 3">
    <name type="scientific">Nocardioides panacihumi</name>
    <dbReference type="NCBI Taxonomy" id="400774"/>
    <lineage>
        <taxon>Bacteria</taxon>
        <taxon>Bacillati</taxon>
        <taxon>Actinomycetota</taxon>
        <taxon>Actinomycetes</taxon>
        <taxon>Propionibacteriales</taxon>
        <taxon>Nocardioidaceae</taxon>
        <taxon>Nocardioides</taxon>
    </lineage>
</organism>
<accession>A0ABP5CYA8</accession>
<dbReference type="Pfam" id="PF03190">
    <property type="entry name" value="Thioredox_DsbH"/>
    <property type="match status" value="1"/>
</dbReference>
<evidence type="ECO:0000313" key="2">
    <source>
        <dbReference type="EMBL" id="GAA1970030.1"/>
    </source>
</evidence>
<feature type="domain" description="Spermatogenesis-associated protein 20-like TRX" evidence="1">
    <location>
        <begin position="3"/>
        <end position="55"/>
    </location>
</feature>
<dbReference type="Proteomes" id="UP001500571">
    <property type="component" value="Unassembled WGS sequence"/>
</dbReference>
<dbReference type="InterPro" id="IPR004879">
    <property type="entry name" value="Ssp411-like_TRX"/>
</dbReference>
<dbReference type="SUPFAM" id="SSF52833">
    <property type="entry name" value="Thioredoxin-like"/>
    <property type="match status" value="1"/>
</dbReference>
<evidence type="ECO:0000313" key="3">
    <source>
        <dbReference type="Proteomes" id="UP001500571"/>
    </source>
</evidence>
<comment type="caution">
    <text evidence="2">The sequence shown here is derived from an EMBL/GenBank/DDBJ whole genome shotgun (WGS) entry which is preliminary data.</text>
</comment>
<dbReference type="InterPro" id="IPR024705">
    <property type="entry name" value="Ssp411"/>
</dbReference>
<dbReference type="Gene3D" id="3.40.30.10">
    <property type="entry name" value="Glutaredoxin"/>
    <property type="match status" value="1"/>
</dbReference>
<dbReference type="EMBL" id="BAAAPB010000004">
    <property type="protein sequence ID" value="GAA1970030.1"/>
    <property type="molecule type" value="Genomic_DNA"/>
</dbReference>
<protein>
    <recommendedName>
        <fullName evidence="1">Spermatogenesis-associated protein 20-like TRX domain-containing protein</fullName>
    </recommendedName>
</protein>
<sequence>MANRLANATSPYLLQHADNPVDWWEWEPAAFDEARRRDVPILLSVGYAACHWCHVTGG</sequence>
<name>A0ABP5CYA8_9ACTN</name>
<gene>
    <name evidence="2" type="ORF">GCM10009798_33420</name>
</gene>
<dbReference type="InterPro" id="IPR036249">
    <property type="entry name" value="Thioredoxin-like_sf"/>
</dbReference>
<dbReference type="PANTHER" id="PTHR42899">
    <property type="entry name" value="SPERMATOGENESIS-ASSOCIATED PROTEIN 20"/>
    <property type="match status" value="1"/>
</dbReference>
<keyword evidence="3" id="KW-1185">Reference proteome</keyword>
<reference evidence="3" key="1">
    <citation type="journal article" date="2019" name="Int. J. Syst. Evol. Microbiol.">
        <title>The Global Catalogue of Microorganisms (GCM) 10K type strain sequencing project: providing services to taxonomists for standard genome sequencing and annotation.</title>
        <authorList>
            <consortium name="The Broad Institute Genomics Platform"/>
            <consortium name="The Broad Institute Genome Sequencing Center for Infectious Disease"/>
            <person name="Wu L."/>
            <person name="Ma J."/>
        </authorList>
    </citation>
    <scope>NUCLEOTIDE SEQUENCE [LARGE SCALE GENOMIC DNA]</scope>
    <source>
        <strain evidence="3">JCM 15309</strain>
    </source>
</reference>
<proteinExistence type="predicted"/>
<evidence type="ECO:0000259" key="1">
    <source>
        <dbReference type="Pfam" id="PF03190"/>
    </source>
</evidence>
<dbReference type="PANTHER" id="PTHR42899:SF1">
    <property type="entry name" value="SPERMATOGENESIS-ASSOCIATED PROTEIN 20"/>
    <property type="match status" value="1"/>
</dbReference>